<evidence type="ECO:0000256" key="4">
    <source>
        <dbReference type="ARBA" id="ARBA00022670"/>
    </source>
</evidence>
<comment type="similarity">
    <text evidence="2 12">Belongs to the peptidase M14 family.</text>
</comment>
<dbReference type="InterPro" id="IPR003146">
    <property type="entry name" value="M14A_act_pep"/>
</dbReference>
<organism evidence="15 16">
    <name type="scientific">Parascaris univalens</name>
    <name type="common">Nematode worm</name>
    <dbReference type="NCBI Taxonomy" id="6257"/>
    <lineage>
        <taxon>Eukaryota</taxon>
        <taxon>Metazoa</taxon>
        <taxon>Ecdysozoa</taxon>
        <taxon>Nematoda</taxon>
        <taxon>Chromadorea</taxon>
        <taxon>Rhabditida</taxon>
        <taxon>Spirurina</taxon>
        <taxon>Ascaridomorpha</taxon>
        <taxon>Ascaridoidea</taxon>
        <taxon>Ascarididae</taxon>
        <taxon>Parascaris</taxon>
    </lineage>
</organism>
<accession>A0A915AI59</accession>
<evidence type="ECO:0000313" key="16">
    <source>
        <dbReference type="WBParaSite" id="PgR009X_g037_t01"/>
    </source>
</evidence>
<dbReference type="Pfam" id="PF00246">
    <property type="entry name" value="Peptidase_M14"/>
    <property type="match status" value="1"/>
</dbReference>
<dbReference type="Proteomes" id="UP000887569">
    <property type="component" value="Unplaced"/>
</dbReference>
<dbReference type="SUPFAM" id="SSF54897">
    <property type="entry name" value="Protease propeptides/inhibitors"/>
    <property type="match status" value="1"/>
</dbReference>
<dbReference type="PANTHER" id="PTHR11705">
    <property type="entry name" value="PROTEASE FAMILY M14 CARBOXYPEPTIDASE A,B"/>
    <property type="match status" value="1"/>
</dbReference>
<comment type="caution">
    <text evidence="12">Lacks conserved residue(s) required for the propagation of feature annotation.</text>
</comment>
<keyword evidence="7" id="KW-0378">Hydrolase</keyword>
<name>A0A915AI59_PARUN</name>
<dbReference type="PROSITE" id="PS52035">
    <property type="entry name" value="PEPTIDASE_M14"/>
    <property type="match status" value="1"/>
</dbReference>
<feature type="signal peptide" evidence="13">
    <location>
        <begin position="1"/>
        <end position="17"/>
    </location>
</feature>
<keyword evidence="15" id="KW-1185">Reference proteome</keyword>
<sequence>MLIQIALLCVIFENAFAKFSSAFAVYQIIPRNDRELKILSELYENTDEFLDFWRPPSSINNSVDIMVYPEMRRNFTDWLHIAGFQYEIAIKDLAELILKREIPRRFGYLHNLFGEHRLKDDRSSSSTLPMGEYYSYDEIVQWMRNLERLHGNIVRLISIGTTHQGRSILGVV</sequence>
<comment type="cofactor">
    <cofactor evidence="1">
        <name>Zn(2+)</name>
        <dbReference type="ChEBI" id="CHEBI:29105"/>
    </cofactor>
</comment>
<keyword evidence="8" id="KW-0862">Zinc</keyword>
<keyword evidence="9" id="KW-0482">Metalloprotease</keyword>
<dbReference type="GO" id="GO:0008270">
    <property type="term" value="F:zinc ion binding"/>
    <property type="evidence" value="ECO:0007669"/>
    <property type="project" value="InterPro"/>
</dbReference>
<evidence type="ECO:0000256" key="10">
    <source>
        <dbReference type="ARBA" id="ARBA00023157"/>
    </source>
</evidence>
<dbReference type="InterPro" id="IPR000834">
    <property type="entry name" value="Peptidase_M14"/>
</dbReference>
<dbReference type="PANTHER" id="PTHR11705:SF91">
    <property type="entry name" value="FI01817P-RELATED"/>
    <property type="match status" value="1"/>
</dbReference>
<protein>
    <recommendedName>
        <fullName evidence="11">Zinc carboxypeptidase A 1</fullName>
    </recommendedName>
</protein>
<feature type="chain" id="PRO_5037134568" description="Zinc carboxypeptidase A 1" evidence="13">
    <location>
        <begin position="18"/>
        <end position="172"/>
    </location>
</feature>
<evidence type="ECO:0000259" key="14">
    <source>
        <dbReference type="PROSITE" id="PS52035"/>
    </source>
</evidence>
<keyword evidence="6 13" id="KW-0732">Signal</keyword>
<dbReference type="GO" id="GO:0006508">
    <property type="term" value="P:proteolysis"/>
    <property type="evidence" value="ECO:0007669"/>
    <property type="project" value="UniProtKB-KW"/>
</dbReference>
<dbReference type="GO" id="GO:0005615">
    <property type="term" value="C:extracellular space"/>
    <property type="evidence" value="ECO:0007669"/>
    <property type="project" value="TreeGrafter"/>
</dbReference>
<evidence type="ECO:0000256" key="12">
    <source>
        <dbReference type="PROSITE-ProRule" id="PRU01379"/>
    </source>
</evidence>
<evidence type="ECO:0000256" key="11">
    <source>
        <dbReference type="ARBA" id="ARBA00069039"/>
    </source>
</evidence>
<dbReference type="GO" id="GO:0004181">
    <property type="term" value="F:metallocarboxypeptidase activity"/>
    <property type="evidence" value="ECO:0007669"/>
    <property type="project" value="InterPro"/>
</dbReference>
<dbReference type="SUPFAM" id="SSF53187">
    <property type="entry name" value="Zn-dependent exopeptidases"/>
    <property type="match status" value="1"/>
</dbReference>
<keyword evidence="5" id="KW-0479">Metal-binding</keyword>
<keyword evidence="4" id="KW-0645">Protease</keyword>
<dbReference type="AlphaFoldDB" id="A0A915AI59"/>
<evidence type="ECO:0000256" key="9">
    <source>
        <dbReference type="ARBA" id="ARBA00023049"/>
    </source>
</evidence>
<dbReference type="WBParaSite" id="PgR009X_g037_t01">
    <property type="protein sequence ID" value="PgR009X_g037_t01"/>
    <property type="gene ID" value="PgR009X_g037"/>
</dbReference>
<evidence type="ECO:0000256" key="2">
    <source>
        <dbReference type="ARBA" id="ARBA00005988"/>
    </source>
</evidence>
<feature type="domain" description="Peptidase M14" evidence="14">
    <location>
        <begin position="132"/>
        <end position="172"/>
    </location>
</feature>
<evidence type="ECO:0000256" key="8">
    <source>
        <dbReference type="ARBA" id="ARBA00022833"/>
    </source>
</evidence>
<dbReference type="InterPro" id="IPR036990">
    <property type="entry name" value="M14A-like_propep"/>
</dbReference>
<proteinExistence type="inferred from homology"/>
<evidence type="ECO:0000256" key="6">
    <source>
        <dbReference type="ARBA" id="ARBA00022729"/>
    </source>
</evidence>
<evidence type="ECO:0000256" key="7">
    <source>
        <dbReference type="ARBA" id="ARBA00022801"/>
    </source>
</evidence>
<evidence type="ECO:0000256" key="5">
    <source>
        <dbReference type="ARBA" id="ARBA00022723"/>
    </source>
</evidence>
<evidence type="ECO:0000313" key="15">
    <source>
        <dbReference type="Proteomes" id="UP000887569"/>
    </source>
</evidence>
<evidence type="ECO:0000256" key="3">
    <source>
        <dbReference type="ARBA" id="ARBA00022645"/>
    </source>
</evidence>
<dbReference type="Gene3D" id="3.40.630.10">
    <property type="entry name" value="Zn peptidases"/>
    <property type="match status" value="1"/>
</dbReference>
<evidence type="ECO:0000256" key="1">
    <source>
        <dbReference type="ARBA" id="ARBA00001947"/>
    </source>
</evidence>
<keyword evidence="10" id="KW-1015">Disulfide bond</keyword>
<dbReference type="FunFam" id="3.30.70.340:FF:000002">
    <property type="entry name" value="Carboxypeptidase A"/>
    <property type="match status" value="1"/>
</dbReference>
<evidence type="ECO:0000256" key="13">
    <source>
        <dbReference type="SAM" id="SignalP"/>
    </source>
</evidence>
<dbReference type="Pfam" id="PF02244">
    <property type="entry name" value="Propep_M14"/>
    <property type="match status" value="1"/>
</dbReference>
<reference evidence="16" key="1">
    <citation type="submission" date="2022-11" db="UniProtKB">
        <authorList>
            <consortium name="WormBaseParasite"/>
        </authorList>
    </citation>
    <scope>IDENTIFICATION</scope>
</reference>
<keyword evidence="3" id="KW-0121">Carboxypeptidase</keyword>
<dbReference type="Gene3D" id="3.30.70.340">
    <property type="entry name" value="Metallocarboxypeptidase-like"/>
    <property type="match status" value="1"/>
</dbReference>